<dbReference type="PROSITE" id="PS01031">
    <property type="entry name" value="SHSP"/>
    <property type="match status" value="1"/>
</dbReference>
<keyword evidence="5" id="KW-1185">Reference proteome</keyword>
<organism evidence="4 5">
    <name type="scientific">Pristionchus pacificus</name>
    <name type="common">Parasitic nematode worm</name>
    <dbReference type="NCBI Taxonomy" id="54126"/>
    <lineage>
        <taxon>Eukaryota</taxon>
        <taxon>Metazoa</taxon>
        <taxon>Ecdysozoa</taxon>
        <taxon>Nematoda</taxon>
        <taxon>Chromadorea</taxon>
        <taxon>Rhabditida</taxon>
        <taxon>Rhabditina</taxon>
        <taxon>Diplogasteromorpha</taxon>
        <taxon>Diplogasteroidea</taxon>
        <taxon>Neodiplogasteridae</taxon>
        <taxon>Pristionchus</taxon>
    </lineage>
</organism>
<dbReference type="GO" id="GO:0042026">
    <property type="term" value="P:protein refolding"/>
    <property type="evidence" value="ECO:0000318"/>
    <property type="project" value="GO_Central"/>
</dbReference>
<dbReference type="Gene3D" id="2.60.40.790">
    <property type="match status" value="1"/>
</dbReference>
<comment type="similarity">
    <text evidence="1 2">Belongs to the small heat shock protein (HSP20) family.</text>
</comment>
<dbReference type="InterPro" id="IPR001436">
    <property type="entry name" value="Alpha-crystallin/sHSP_animal"/>
</dbReference>
<dbReference type="Pfam" id="PF00011">
    <property type="entry name" value="HSP20"/>
    <property type="match status" value="1"/>
</dbReference>
<evidence type="ECO:0000313" key="5">
    <source>
        <dbReference type="Proteomes" id="UP000005239"/>
    </source>
</evidence>
<evidence type="ECO:0000256" key="2">
    <source>
        <dbReference type="RuleBase" id="RU003616"/>
    </source>
</evidence>
<dbReference type="InterPro" id="IPR002068">
    <property type="entry name" value="A-crystallin/Hsp20_dom"/>
</dbReference>
<dbReference type="GO" id="GO:0051082">
    <property type="term" value="F:unfolded protein binding"/>
    <property type="evidence" value="ECO:0000318"/>
    <property type="project" value="GO_Central"/>
</dbReference>
<reference evidence="4" key="2">
    <citation type="submission" date="2022-06" db="UniProtKB">
        <authorList>
            <consortium name="EnsemblMetazoa"/>
        </authorList>
    </citation>
    <scope>IDENTIFICATION</scope>
    <source>
        <strain evidence="4">PS312</strain>
    </source>
</reference>
<evidence type="ECO:0000256" key="3">
    <source>
        <dbReference type="SAM" id="MobiDB-lite"/>
    </source>
</evidence>
<feature type="compositionally biased region" description="Polar residues" evidence="3">
    <location>
        <begin position="1"/>
        <end position="12"/>
    </location>
</feature>
<dbReference type="InterPro" id="IPR008978">
    <property type="entry name" value="HSP20-like_chaperone"/>
</dbReference>
<accession>A0A2A6B890</accession>
<accession>A0A8R1U9H8</accession>
<dbReference type="GO" id="GO:0009408">
    <property type="term" value="P:response to heat"/>
    <property type="evidence" value="ECO:0000318"/>
    <property type="project" value="GO_Central"/>
</dbReference>
<protein>
    <submittedName>
        <fullName evidence="4">SHSP domain-containing protein</fullName>
    </submittedName>
</protein>
<feature type="region of interest" description="Disordered" evidence="3">
    <location>
        <begin position="1"/>
        <end position="31"/>
    </location>
</feature>
<evidence type="ECO:0000313" key="4">
    <source>
        <dbReference type="EnsemblMetazoa" id="PPA10193.1"/>
    </source>
</evidence>
<name>A0A2A6B890_PRIPA</name>
<dbReference type="Proteomes" id="UP000005239">
    <property type="component" value="Unassembled WGS sequence"/>
</dbReference>
<reference evidence="5" key="1">
    <citation type="journal article" date="2008" name="Nat. Genet.">
        <title>The Pristionchus pacificus genome provides a unique perspective on nematode lifestyle and parasitism.</title>
        <authorList>
            <person name="Dieterich C."/>
            <person name="Clifton S.W."/>
            <person name="Schuster L.N."/>
            <person name="Chinwalla A."/>
            <person name="Delehaunty K."/>
            <person name="Dinkelacker I."/>
            <person name="Fulton L."/>
            <person name="Fulton R."/>
            <person name="Godfrey J."/>
            <person name="Minx P."/>
            <person name="Mitreva M."/>
            <person name="Roeseler W."/>
            <person name="Tian H."/>
            <person name="Witte H."/>
            <person name="Yang S.P."/>
            <person name="Wilson R.K."/>
            <person name="Sommer R.J."/>
        </authorList>
    </citation>
    <scope>NUCLEOTIDE SEQUENCE [LARGE SCALE GENOMIC DNA]</scope>
    <source>
        <strain evidence="5">PS312</strain>
    </source>
</reference>
<dbReference type="OrthoDB" id="1431247at2759"/>
<dbReference type="GO" id="GO:0005737">
    <property type="term" value="C:cytoplasm"/>
    <property type="evidence" value="ECO:0000318"/>
    <property type="project" value="GO_Central"/>
</dbReference>
<evidence type="ECO:0000256" key="1">
    <source>
        <dbReference type="PROSITE-ProRule" id="PRU00285"/>
    </source>
</evidence>
<dbReference type="PRINTS" id="PR00299">
    <property type="entry name" value="ACRYSTALLIN"/>
</dbReference>
<dbReference type="PANTHER" id="PTHR45640:SF35">
    <property type="entry name" value="HEAT SHOCK PROTEIN HSP-12.2"/>
    <property type="match status" value="1"/>
</dbReference>
<dbReference type="AlphaFoldDB" id="A0A2A6B890"/>
<dbReference type="CDD" id="cd06526">
    <property type="entry name" value="metazoan_ACD"/>
    <property type="match status" value="1"/>
</dbReference>
<sequence length="167" mass="19307">MTWELSSVSRSSWPERPTMSFEREGTPMVRDGEEQEMHVEVEREVFWDWPLQANDGVVMVHNDQDKFEVHLDAQYFTPKEIQVRVIGRLIDIKAEHEKRPGDLGDVSRSFARSYKMPDDVNEALVKSSLSPRGILIISAAKKTQIFYPPRSIMHDSAWATHVHHAVH</sequence>
<dbReference type="PANTHER" id="PTHR45640">
    <property type="entry name" value="HEAT SHOCK PROTEIN HSP-12.2-RELATED"/>
    <property type="match status" value="1"/>
</dbReference>
<dbReference type="SUPFAM" id="SSF49764">
    <property type="entry name" value="HSP20-like chaperones"/>
    <property type="match status" value="1"/>
</dbReference>
<feature type="compositionally biased region" description="Basic and acidic residues" evidence="3">
    <location>
        <begin position="21"/>
        <end position="31"/>
    </location>
</feature>
<dbReference type="GO" id="GO:0005634">
    <property type="term" value="C:nucleus"/>
    <property type="evidence" value="ECO:0000318"/>
    <property type="project" value="GO_Central"/>
</dbReference>
<dbReference type="EnsemblMetazoa" id="PPA10193.1">
    <property type="protein sequence ID" value="PPA10193.1"/>
    <property type="gene ID" value="WBGene00099747"/>
</dbReference>
<proteinExistence type="inferred from homology"/>
<gene>
    <name evidence="4" type="primary">WBGene00099747</name>
</gene>